<keyword evidence="4" id="KW-0175">Coiled coil</keyword>
<evidence type="ECO:0000313" key="8">
    <source>
        <dbReference type="Proteomes" id="UP000663829"/>
    </source>
</evidence>
<evidence type="ECO:0000256" key="4">
    <source>
        <dbReference type="SAM" id="Coils"/>
    </source>
</evidence>
<dbReference type="GO" id="GO:0005654">
    <property type="term" value="C:nucleoplasm"/>
    <property type="evidence" value="ECO:0007669"/>
    <property type="project" value="TreeGrafter"/>
</dbReference>
<organism evidence="6 8">
    <name type="scientific">Didymodactylos carnosus</name>
    <dbReference type="NCBI Taxonomy" id="1234261"/>
    <lineage>
        <taxon>Eukaryota</taxon>
        <taxon>Metazoa</taxon>
        <taxon>Spiralia</taxon>
        <taxon>Gnathifera</taxon>
        <taxon>Rotifera</taxon>
        <taxon>Eurotatoria</taxon>
        <taxon>Bdelloidea</taxon>
        <taxon>Philodinida</taxon>
        <taxon>Philodinidae</taxon>
        <taxon>Didymodactylos</taxon>
    </lineage>
</organism>
<protein>
    <recommendedName>
        <fullName evidence="5">RRM domain-containing protein</fullName>
    </recommendedName>
</protein>
<dbReference type="Gene3D" id="3.30.70.330">
    <property type="match status" value="2"/>
</dbReference>
<comment type="caution">
    <text evidence="6">The sequence shown here is derived from an EMBL/GenBank/DDBJ whole genome shotgun (WGS) entry which is preliminary data.</text>
</comment>
<dbReference type="PANTHER" id="PTHR48033:SF10">
    <property type="entry name" value="RNA-BINDING PROTEIN SQUID"/>
    <property type="match status" value="1"/>
</dbReference>
<dbReference type="GO" id="GO:0010468">
    <property type="term" value="P:regulation of gene expression"/>
    <property type="evidence" value="ECO:0007669"/>
    <property type="project" value="TreeGrafter"/>
</dbReference>
<proteinExistence type="predicted"/>
<dbReference type="PANTHER" id="PTHR48033">
    <property type="entry name" value="RNA-BINDING (RRM/RBD/RNP MOTIFS) FAMILY PROTEIN"/>
    <property type="match status" value="1"/>
</dbReference>
<evidence type="ECO:0000313" key="7">
    <source>
        <dbReference type="EMBL" id="CAF3525456.1"/>
    </source>
</evidence>
<dbReference type="GO" id="GO:0003723">
    <property type="term" value="F:RNA binding"/>
    <property type="evidence" value="ECO:0007669"/>
    <property type="project" value="UniProtKB-UniRule"/>
</dbReference>
<dbReference type="SMART" id="SM00360">
    <property type="entry name" value="RRM"/>
    <property type="match status" value="2"/>
</dbReference>
<dbReference type="PROSITE" id="PS50102">
    <property type="entry name" value="RRM"/>
    <property type="match status" value="1"/>
</dbReference>
<feature type="coiled-coil region" evidence="4">
    <location>
        <begin position="241"/>
        <end position="329"/>
    </location>
</feature>
<dbReference type="EMBL" id="CAJNOQ010000046">
    <property type="protein sequence ID" value="CAF0746598.1"/>
    <property type="molecule type" value="Genomic_DNA"/>
</dbReference>
<name>A0A813NZ35_9BILA</name>
<dbReference type="Proteomes" id="UP000663829">
    <property type="component" value="Unassembled WGS sequence"/>
</dbReference>
<evidence type="ECO:0000256" key="2">
    <source>
        <dbReference type="ARBA" id="ARBA00023242"/>
    </source>
</evidence>
<evidence type="ECO:0000256" key="1">
    <source>
        <dbReference type="ARBA" id="ARBA00004123"/>
    </source>
</evidence>
<reference evidence="6" key="1">
    <citation type="submission" date="2021-02" db="EMBL/GenBank/DDBJ databases">
        <authorList>
            <person name="Nowell W R."/>
        </authorList>
    </citation>
    <scope>NUCLEOTIDE SEQUENCE</scope>
</reference>
<evidence type="ECO:0000259" key="5">
    <source>
        <dbReference type="PROSITE" id="PS50102"/>
    </source>
</evidence>
<feature type="domain" description="RRM" evidence="5">
    <location>
        <begin position="12"/>
        <end position="88"/>
    </location>
</feature>
<dbReference type="AlphaFoldDB" id="A0A813NZ35"/>
<dbReference type="Pfam" id="PF00076">
    <property type="entry name" value="RRM_1"/>
    <property type="match status" value="1"/>
</dbReference>
<gene>
    <name evidence="6" type="ORF">GPM918_LOCUS578</name>
    <name evidence="7" type="ORF">SRO942_LOCUS579</name>
</gene>
<keyword evidence="2" id="KW-0539">Nucleus</keyword>
<keyword evidence="3" id="KW-0694">RNA-binding</keyword>
<evidence type="ECO:0000256" key="3">
    <source>
        <dbReference type="PROSITE-ProRule" id="PRU00176"/>
    </source>
</evidence>
<dbReference type="EMBL" id="CAJOBC010000046">
    <property type="protein sequence ID" value="CAF3525456.1"/>
    <property type="molecule type" value="Genomic_DNA"/>
</dbReference>
<keyword evidence="8" id="KW-1185">Reference proteome</keyword>
<dbReference type="GO" id="GO:0000785">
    <property type="term" value="C:chromatin"/>
    <property type="evidence" value="ECO:0007669"/>
    <property type="project" value="TreeGrafter"/>
</dbReference>
<evidence type="ECO:0000313" key="6">
    <source>
        <dbReference type="EMBL" id="CAF0746598.1"/>
    </source>
</evidence>
<dbReference type="InterPro" id="IPR012677">
    <property type="entry name" value="Nucleotide-bd_a/b_plait_sf"/>
</dbReference>
<sequence length="396" mass="47223">MRILSCIIQMMSSLFIGNLCYISDGLLKSYCSKYGTIVECTIKRDKDGNTFHCFAFVTYRSIRAIDDIMRERPHYIRGKEVLVKRALPRQLFTVQERLVLTRRLILNDIDNRVHDERSIRLYFQTYGRILCFKLDKKNRCCFIDYDDYDCVDHILIRRPHYIHRKELKTTKYIPVQGGDHESPRNRSYGHEKAYHFLEEKYSNDEQDVEQQRSNTPSPLLSSAVVVVRKEKSLSPTLSLTIDDEIDEIKQLQTELIQYKTDYENMEYKYRKLEDEYQSYKREKELELSELNITHVNQIEKIKQLLLEKNEDYTNKIDRIRQDYDNKYRENCLTIQNKNNHPLIVADLQQKLQQLVLDEQKHHQGLIKSLAQLAIRTNVQMDNQTTAKKRRHDGNVD</sequence>
<dbReference type="InterPro" id="IPR000504">
    <property type="entry name" value="RRM_dom"/>
</dbReference>
<dbReference type="OrthoDB" id="439808at2759"/>
<dbReference type="SUPFAM" id="SSF54928">
    <property type="entry name" value="RNA-binding domain, RBD"/>
    <property type="match status" value="1"/>
</dbReference>
<dbReference type="InterPro" id="IPR035979">
    <property type="entry name" value="RBD_domain_sf"/>
</dbReference>
<comment type="subcellular location">
    <subcellularLocation>
        <location evidence="1">Nucleus</location>
    </subcellularLocation>
</comment>
<dbReference type="Proteomes" id="UP000681722">
    <property type="component" value="Unassembled WGS sequence"/>
</dbReference>
<accession>A0A813NZ35</accession>